<dbReference type="CDD" id="cd21206">
    <property type="entry name" value="CH_IQGAP"/>
    <property type="match status" value="1"/>
</dbReference>
<comment type="caution">
    <text evidence="5">The sequence shown here is derived from an EMBL/GenBank/DDBJ whole genome shotgun (WGS) entry which is preliminary data.</text>
</comment>
<dbReference type="Pfam" id="PF03836">
    <property type="entry name" value="RasGAP_C"/>
    <property type="match status" value="1"/>
</dbReference>
<dbReference type="PROSITE" id="PS50021">
    <property type="entry name" value="CH"/>
    <property type="match status" value="1"/>
</dbReference>
<dbReference type="Pfam" id="PF00616">
    <property type="entry name" value="RasGAP"/>
    <property type="match status" value="1"/>
</dbReference>
<evidence type="ECO:0000313" key="6">
    <source>
        <dbReference type="Proteomes" id="UP000777482"/>
    </source>
</evidence>
<dbReference type="InterPro" id="IPR000048">
    <property type="entry name" value="IQ_motif_EF-hand-BS"/>
</dbReference>
<dbReference type="InterPro" id="IPR036872">
    <property type="entry name" value="CH_dom_sf"/>
</dbReference>
<evidence type="ECO:0000259" key="3">
    <source>
        <dbReference type="PROSITE" id="PS50018"/>
    </source>
</evidence>
<evidence type="ECO:0000256" key="2">
    <source>
        <dbReference type="SAM" id="MobiDB-lite"/>
    </source>
</evidence>
<dbReference type="SMART" id="SM00033">
    <property type="entry name" value="CH"/>
    <property type="match status" value="1"/>
</dbReference>
<keyword evidence="6" id="KW-1185">Reference proteome</keyword>
<dbReference type="InterPro" id="IPR000593">
    <property type="entry name" value="RasGAP_C"/>
</dbReference>
<dbReference type="SUPFAM" id="SSF47576">
    <property type="entry name" value="Calponin-homology domain, CH-domain"/>
    <property type="match status" value="1"/>
</dbReference>
<feature type="compositionally biased region" description="Basic and acidic residues" evidence="2">
    <location>
        <begin position="201"/>
        <end position="210"/>
    </location>
</feature>
<dbReference type="PANTHER" id="PTHR14149:SF14">
    <property type="entry name" value="CALPONIN-HOMOLOGY (CH) DOMAIN-CONTAINING PROTEIN"/>
    <property type="match status" value="1"/>
</dbReference>
<dbReference type="Gene3D" id="1.10.506.10">
    <property type="entry name" value="GTPase Activation - p120gap, domain 1"/>
    <property type="match status" value="2"/>
</dbReference>
<feature type="compositionally biased region" description="Polar residues" evidence="2">
    <location>
        <begin position="260"/>
        <end position="279"/>
    </location>
</feature>
<proteinExistence type="predicted"/>
<evidence type="ECO:0000256" key="1">
    <source>
        <dbReference type="SAM" id="Coils"/>
    </source>
</evidence>
<dbReference type="SUPFAM" id="SSF48350">
    <property type="entry name" value="GTPase activation domain, GAP"/>
    <property type="match status" value="1"/>
</dbReference>
<dbReference type="InterPro" id="IPR008936">
    <property type="entry name" value="Rho_GTPase_activation_prot"/>
</dbReference>
<dbReference type="Pfam" id="PF00307">
    <property type="entry name" value="CH"/>
    <property type="match status" value="1"/>
</dbReference>
<keyword evidence="1" id="KW-0175">Coiled coil</keyword>
<dbReference type="EMBL" id="PUHQ01000003">
    <property type="protein sequence ID" value="KAG0666948.1"/>
    <property type="molecule type" value="Genomic_DNA"/>
</dbReference>
<feature type="region of interest" description="Disordered" evidence="2">
    <location>
        <begin position="389"/>
        <end position="410"/>
    </location>
</feature>
<feature type="region of interest" description="Disordered" evidence="2">
    <location>
        <begin position="201"/>
        <end position="345"/>
    </location>
</feature>
<feature type="region of interest" description="Disordered" evidence="2">
    <location>
        <begin position="1009"/>
        <end position="1034"/>
    </location>
</feature>
<dbReference type="PROSITE" id="PS50096">
    <property type="entry name" value="IQ"/>
    <property type="match status" value="8"/>
</dbReference>
<organism evidence="5 6">
    <name type="scientific">Rhodotorula mucilaginosa</name>
    <name type="common">Yeast</name>
    <name type="synonym">Rhodotorula rubra</name>
    <dbReference type="NCBI Taxonomy" id="5537"/>
    <lineage>
        <taxon>Eukaryota</taxon>
        <taxon>Fungi</taxon>
        <taxon>Dikarya</taxon>
        <taxon>Basidiomycota</taxon>
        <taxon>Pucciniomycotina</taxon>
        <taxon>Microbotryomycetes</taxon>
        <taxon>Sporidiobolales</taxon>
        <taxon>Sporidiobolaceae</taxon>
        <taxon>Rhodotorula</taxon>
    </lineage>
</organism>
<dbReference type="PANTHER" id="PTHR14149">
    <property type="entry name" value="RAS GTPASE-ACTIVATING PROTEIN WITH IQ MOTIF"/>
    <property type="match status" value="1"/>
</dbReference>
<evidence type="ECO:0000313" key="5">
    <source>
        <dbReference type="EMBL" id="KAG0666948.1"/>
    </source>
</evidence>
<dbReference type="SMART" id="SM00323">
    <property type="entry name" value="RasGAP"/>
    <property type="match status" value="1"/>
</dbReference>
<dbReference type="InterPro" id="IPR001936">
    <property type="entry name" value="RasGAP_dom"/>
</dbReference>
<dbReference type="GO" id="GO:0005938">
    <property type="term" value="C:cell cortex"/>
    <property type="evidence" value="ECO:0007669"/>
    <property type="project" value="TreeGrafter"/>
</dbReference>
<dbReference type="OrthoDB" id="775356at2759"/>
<dbReference type="PROSITE" id="PS50018">
    <property type="entry name" value="RAS_GTPASE_ACTIV_2"/>
    <property type="match status" value="1"/>
</dbReference>
<feature type="compositionally biased region" description="Low complexity" evidence="2">
    <location>
        <begin position="294"/>
        <end position="303"/>
    </location>
</feature>
<dbReference type="SUPFAM" id="SSF143885">
    <property type="entry name" value="RGC domain-like"/>
    <property type="match status" value="1"/>
</dbReference>
<feature type="coiled-coil region" evidence="1">
    <location>
        <begin position="962"/>
        <end position="996"/>
    </location>
</feature>
<feature type="domain" description="Ras-GAP" evidence="3">
    <location>
        <begin position="1152"/>
        <end position="1265"/>
    </location>
</feature>
<feature type="domain" description="Calponin-homology (CH)" evidence="4">
    <location>
        <begin position="436"/>
        <end position="551"/>
    </location>
</feature>
<name>A0A9P6W7P7_RHOMI</name>
<reference evidence="5 6" key="1">
    <citation type="submission" date="2020-11" db="EMBL/GenBank/DDBJ databases">
        <title>Kefir isolates.</title>
        <authorList>
            <person name="Marcisauskas S."/>
            <person name="Kim Y."/>
            <person name="Blasche S."/>
        </authorList>
    </citation>
    <scope>NUCLEOTIDE SEQUENCE [LARGE SCALE GENOMIC DNA]</scope>
    <source>
        <strain evidence="5 6">KR</strain>
    </source>
</reference>
<feature type="compositionally biased region" description="Polar residues" evidence="2">
    <location>
        <begin position="327"/>
        <end position="339"/>
    </location>
</feature>
<gene>
    <name evidence="5" type="ORF">C6P46_003658</name>
</gene>
<evidence type="ECO:0000259" key="4">
    <source>
        <dbReference type="PROSITE" id="PS50021"/>
    </source>
</evidence>
<dbReference type="Proteomes" id="UP000777482">
    <property type="component" value="Unassembled WGS sequence"/>
</dbReference>
<dbReference type="SMART" id="SM00015">
    <property type="entry name" value="IQ"/>
    <property type="match status" value="7"/>
</dbReference>
<dbReference type="Gene3D" id="1.10.418.10">
    <property type="entry name" value="Calponin-like domain"/>
    <property type="match status" value="1"/>
</dbReference>
<dbReference type="InterPro" id="IPR001715">
    <property type="entry name" value="CH_dom"/>
</dbReference>
<protein>
    <submittedName>
        <fullName evidence="5">Uncharacterized protein</fullName>
    </submittedName>
</protein>
<feature type="region of interest" description="Disordered" evidence="2">
    <location>
        <begin position="638"/>
        <end position="660"/>
    </location>
</feature>
<sequence>MTGNYTDVYSEIVVDHNNVKDLYHQYKAATGKDERATLIALHSEAEEVGVYNVLEEKGFAQESKEFRDEHEQLEKVLYSVDWTKIDDPDFAPKFEQAIDLFIKHSDREEDDVLKSLKAQLSPEENSKLAADFVNKRHMVPSRPHPLAPQSGGIVQKALGLQTKFHDKVVETLQGKSFIDPSQLKWHHGQSGVEPIKIDASARTKATEHTPRGLGATMHDDARATGIRSATPASPSRGRVAAGAGNDGGLWFDAARPRHQSALSDTSNQYSNPGSPNGTSRHGVASDIATKERSSYAGSSRSHSPFTQSGRERPSSFFASDVGRLPVSTPQASSAETASFSRRGHRRAMTLPQLDYDPAHGAGADADNIGASDGYVPETASPFAPSAVFQSSHGGVASNEKPPIGRAPPRSRTMLLPSQAIKAIDRQRKDLVAYEYLCHLAEARTWIETHITTRADPTIPLWDESISDFENALRNGYALAHLARSLGGPSCQGPIYNDPVRHFRHTANINIFFELLNEVKLPEIFRFETVDLYDGKNIPKVIYCIHALSHLLARRGLTGEINDLVGQIDFTDAEVGAAQKGLDDAGIRMPNFRGIGKALDRHEGNLESDASRLRAAEQVQSRDRAVVFLQASARGALSRTATREEARQRRQQAAAEAERERQLEEARLQRVAEEAHRLAIAKAEHEAAQRRAVIKEAGVALTGFQARVRGALARKQVYDRFETLDRVLPSLIGCQALLRGHLARRRLAVDVTNLEGAHQPIIALQARCRGYLLQERWKSTSKSLWATSSGVGALQAHLRGVLGRQIHRSRTQHLRKMDTVRSVGGLQSIARAALARRRVQSQRQALDFVEPDVVGIQACLRAHLRRALFKDWQERIRSEGSSVVHLQSLLRGTLARQAQARLARDLQNRSGTLGRLQAVIRSQRQRRRYRELLVGNNVSVDTIRGYMHLLDDSHRDYQVELQIESLRKEIIGYIRELHDLEEDVKDLDIKIALLVKNKITHEVARAQRSRSGAALGKRSASPGASRDNPFAGGTLDHHTRRKLELYQRLFWHLQTQPRYLARLFAMLPRLSLREKTQKQLEATAFVIFGFAQGSREEYLWLLLLVECVREELQDQQQSLAGFARGTFTFMHLLAHYGRSPIFRDFLDKGLAGPVKAVASRQDIDLTADPIEARKPPSFLRGLLESPIPLPYGVRYFAREVFDILRQRYATEGEHECLRVVGHLVYYRFLQPAILAPENFGLVDGVVPPVQRQNLSQVCKLLNQIAVGRLFGSDQPHLAPMNDFIRTSSESYLAWIQQAMQVGDAETYFGADPFQEAASGRVPVIYISPNDIYALHCAPLPADPVREIISELGSVPSSGSNAEAVSSQDDEVTLALVTGSSLSEKETTSKRLLQQTKQRVLAILKVHDGTDLESALARSVTEEDEDEWARVVDLMTSQAGFKLRLPSSRPVGEDANDIFGMSFHQLKMATLGDILHLRQLGLVRKDDKYQSILNGIAHDMRSKHQKRIRRQNEIATMHATLVGLREKKQYYTEQIRSYHVYIDQSMAGLQKKSKRRLVLPWSMQGSHERQLEREGKSYRFGSYKYSAQTLYDRGILLSIDDFSPKQFDKVTVTISSDDVGVFEVALAHGGLAKTPIKLRLEDILEAQFVGRQTVTLGDFARCNLNLLLHLINRKFYA</sequence>
<accession>A0A9P6W7P7</accession>
<dbReference type="GO" id="GO:0005096">
    <property type="term" value="F:GTPase activator activity"/>
    <property type="evidence" value="ECO:0007669"/>
    <property type="project" value="TreeGrafter"/>
</dbReference>